<feature type="region of interest" description="Disordered" evidence="1">
    <location>
        <begin position="31"/>
        <end position="78"/>
    </location>
</feature>
<protein>
    <submittedName>
        <fullName evidence="2">Uncharacterized protein</fullName>
    </submittedName>
</protein>
<evidence type="ECO:0000256" key="1">
    <source>
        <dbReference type="SAM" id="MobiDB-lite"/>
    </source>
</evidence>
<name>A0A0C9Z9C9_9AGAM</name>
<feature type="compositionally biased region" description="Acidic residues" evidence="1">
    <location>
        <begin position="64"/>
        <end position="74"/>
    </location>
</feature>
<reference evidence="2 3" key="1">
    <citation type="submission" date="2014-04" db="EMBL/GenBank/DDBJ databases">
        <authorList>
            <consortium name="DOE Joint Genome Institute"/>
            <person name="Kuo A."/>
            <person name="Kohler A."/>
            <person name="Costa M.D."/>
            <person name="Nagy L.G."/>
            <person name="Floudas D."/>
            <person name="Copeland A."/>
            <person name="Barry K.W."/>
            <person name="Cichocki N."/>
            <person name="Veneault-Fourrey C."/>
            <person name="LaButti K."/>
            <person name="Lindquist E.A."/>
            <person name="Lipzen A."/>
            <person name="Lundell T."/>
            <person name="Morin E."/>
            <person name="Murat C."/>
            <person name="Sun H."/>
            <person name="Tunlid A."/>
            <person name="Henrissat B."/>
            <person name="Grigoriev I.V."/>
            <person name="Hibbett D.S."/>
            <person name="Martin F."/>
            <person name="Nordberg H.P."/>
            <person name="Cantor M.N."/>
            <person name="Hua S.X."/>
        </authorList>
    </citation>
    <scope>NUCLEOTIDE SEQUENCE [LARGE SCALE GENOMIC DNA]</scope>
    <source>
        <strain evidence="2 3">441</strain>
    </source>
</reference>
<dbReference type="OrthoDB" id="10576842at2759"/>
<gene>
    <name evidence="2" type="ORF">PISMIDRAFT_13940</name>
</gene>
<dbReference type="HOGENOM" id="CLU_2251105_0_0_1"/>
<dbReference type="EMBL" id="KN833792">
    <property type="protein sequence ID" value="KIK19042.1"/>
    <property type="molecule type" value="Genomic_DNA"/>
</dbReference>
<accession>A0A0C9Z9C9</accession>
<sequence>MDDIESHQNECIIIISLSHYEHCINLADSEGKASARKATGGGSSLNGGLDYRDGDQDAIGLPPPDEDEDDDELNDAPPVYSKYFQPFMHSCIPSSANIPWDSPY</sequence>
<evidence type="ECO:0000313" key="3">
    <source>
        <dbReference type="Proteomes" id="UP000054018"/>
    </source>
</evidence>
<dbReference type="Proteomes" id="UP000054018">
    <property type="component" value="Unassembled WGS sequence"/>
</dbReference>
<evidence type="ECO:0000313" key="2">
    <source>
        <dbReference type="EMBL" id="KIK19042.1"/>
    </source>
</evidence>
<dbReference type="AlphaFoldDB" id="A0A0C9Z9C9"/>
<reference evidence="3" key="2">
    <citation type="submission" date="2015-01" db="EMBL/GenBank/DDBJ databases">
        <title>Evolutionary Origins and Diversification of the Mycorrhizal Mutualists.</title>
        <authorList>
            <consortium name="DOE Joint Genome Institute"/>
            <consortium name="Mycorrhizal Genomics Consortium"/>
            <person name="Kohler A."/>
            <person name="Kuo A."/>
            <person name="Nagy L.G."/>
            <person name="Floudas D."/>
            <person name="Copeland A."/>
            <person name="Barry K.W."/>
            <person name="Cichocki N."/>
            <person name="Veneault-Fourrey C."/>
            <person name="LaButti K."/>
            <person name="Lindquist E.A."/>
            <person name="Lipzen A."/>
            <person name="Lundell T."/>
            <person name="Morin E."/>
            <person name="Murat C."/>
            <person name="Riley R."/>
            <person name="Ohm R."/>
            <person name="Sun H."/>
            <person name="Tunlid A."/>
            <person name="Henrissat B."/>
            <person name="Grigoriev I.V."/>
            <person name="Hibbett D.S."/>
            <person name="Martin F."/>
        </authorList>
    </citation>
    <scope>NUCLEOTIDE SEQUENCE [LARGE SCALE GENOMIC DNA]</scope>
    <source>
        <strain evidence="3">441</strain>
    </source>
</reference>
<proteinExistence type="predicted"/>
<organism evidence="2 3">
    <name type="scientific">Pisolithus microcarpus 441</name>
    <dbReference type="NCBI Taxonomy" id="765257"/>
    <lineage>
        <taxon>Eukaryota</taxon>
        <taxon>Fungi</taxon>
        <taxon>Dikarya</taxon>
        <taxon>Basidiomycota</taxon>
        <taxon>Agaricomycotina</taxon>
        <taxon>Agaricomycetes</taxon>
        <taxon>Agaricomycetidae</taxon>
        <taxon>Boletales</taxon>
        <taxon>Sclerodermatineae</taxon>
        <taxon>Pisolithaceae</taxon>
        <taxon>Pisolithus</taxon>
    </lineage>
</organism>
<keyword evidence="3" id="KW-1185">Reference proteome</keyword>